<evidence type="ECO:0000256" key="4">
    <source>
        <dbReference type="ARBA" id="ARBA00012867"/>
    </source>
</evidence>
<evidence type="ECO:0000256" key="5">
    <source>
        <dbReference type="ARBA" id="ARBA00022630"/>
    </source>
</evidence>
<dbReference type="GO" id="GO:0006782">
    <property type="term" value="P:protoporphyrinogen IX biosynthetic process"/>
    <property type="evidence" value="ECO:0007669"/>
    <property type="project" value="UniProtKB-UniRule"/>
</dbReference>
<evidence type="ECO:0000313" key="14">
    <source>
        <dbReference type="Proteomes" id="UP000001294"/>
    </source>
</evidence>
<dbReference type="InterPro" id="IPR002937">
    <property type="entry name" value="Amino_oxidase"/>
</dbReference>
<dbReference type="SUPFAM" id="SSF54373">
    <property type="entry name" value="FAD-linked reductases, C-terminal domain"/>
    <property type="match status" value="1"/>
</dbReference>
<dbReference type="HOGENOM" id="CLU_009629_1_0_1"/>
<dbReference type="OrthoDB" id="438553at2759"/>
<name>B6QA63_TALMQ</name>
<dbReference type="InterPro" id="IPR004572">
    <property type="entry name" value="Protoporphyrinogen_oxidase"/>
</dbReference>
<proteinExistence type="inferred from homology"/>
<dbReference type="AlphaFoldDB" id="B6QA63"/>
<evidence type="ECO:0000256" key="3">
    <source>
        <dbReference type="ARBA" id="ARBA00010551"/>
    </source>
</evidence>
<feature type="domain" description="Amine oxidase" evidence="12">
    <location>
        <begin position="48"/>
        <end position="562"/>
    </location>
</feature>
<dbReference type="SUPFAM" id="SSF51905">
    <property type="entry name" value="FAD/NAD(P)-binding domain"/>
    <property type="match status" value="1"/>
</dbReference>
<comment type="cofactor">
    <cofactor evidence="11">
        <name>FAD</name>
        <dbReference type="ChEBI" id="CHEBI:57692"/>
    </cofactor>
    <text evidence="11">Binds 1 FAD per subunit.</text>
</comment>
<dbReference type="Gene3D" id="3.50.50.60">
    <property type="entry name" value="FAD/NAD(P)-binding domain"/>
    <property type="match status" value="1"/>
</dbReference>
<organism evidence="13 14">
    <name type="scientific">Talaromyces marneffei (strain ATCC 18224 / CBS 334.59 / QM 7333)</name>
    <name type="common">Penicillium marneffei</name>
    <dbReference type="NCBI Taxonomy" id="441960"/>
    <lineage>
        <taxon>Eukaryota</taxon>
        <taxon>Fungi</taxon>
        <taxon>Dikarya</taxon>
        <taxon>Ascomycota</taxon>
        <taxon>Pezizomycotina</taxon>
        <taxon>Eurotiomycetes</taxon>
        <taxon>Eurotiomycetidae</taxon>
        <taxon>Eurotiales</taxon>
        <taxon>Trichocomaceae</taxon>
        <taxon>Talaromyces</taxon>
        <taxon>Talaromyces sect. Talaromyces</taxon>
    </lineage>
</organism>
<accession>B6QA63</accession>
<dbReference type="PhylomeDB" id="B6QA63"/>
<comment type="catalytic activity">
    <reaction evidence="10 11">
        <text>protoporphyrinogen IX + 3 O2 = protoporphyrin IX + 3 H2O2</text>
        <dbReference type="Rhea" id="RHEA:25576"/>
        <dbReference type="ChEBI" id="CHEBI:15379"/>
        <dbReference type="ChEBI" id="CHEBI:16240"/>
        <dbReference type="ChEBI" id="CHEBI:57306"/>
        <dbReference type="ChEBI" id="CHEBI:57307"/>
        <dbReference type="EC" id="1.3.3.4"/>
    </reaction>
</comment>
<dbReference type="VEuPathDB" id="FungiDB:PMAA_073030"/>
<evidence type="ECO:0000256" key="2">
    <source>
        <dbReference type="ARBA" id="ARBA00005073"/>
    </source>
</evidence>
<keyword evidence="7 11" id="KW-0560">Oxidoreductase</keyword>
<keyword evidence="5 11" id="KW-0285">Flavoprotein</keyword>
<dbReference type="PANTHER" id="PTHR42923">
    <property type="entry name" value="PROTOPORPHYRINOGEN OXIDASE"/>
    <property type="match status" value="1"/>
</dbReference>
<reference evidence="14" key="1">
    <citation type="journal article" date="2015" name="Genome Announc.">
        <title>Genome sequence of the AIDS-associated pathogen Penicillium marneffei (ATCC18224) and its near taxonomic relative Talaromyces stipitatus (ATCC10500).</title>
        <authorList>
            <person name="Nierman W.C."/>
            <person name="Fedorova-Abrams N.D."/>
            <person name="Andrianopoulos A."/>
        </authorList>
    </citation>
    <scope>NUCLEOTIDE SEQUENCE [LARGE SCALE GENOMIC DNA]</scope>
    <source>
        <strain evidence="14">ATCC 18224 / CBS 334.59 / QM 7333</strain>
    </source>
</reference>
<keyword evidence="8 11" id="KW-0350">Heme biosynthesis</keyword>
<sequence length="608" mass="67478">MQNSRLTHGIRPSPKLSPILTARSQRRFLHHIRHETKPYNVAVIGGGLTGLTAAWRLLQDPKCQKITLYEKSSQLGGWLQSERIEVGDGKHVVFEHGPRTIRASQPAVMPMLDLLFSLDLSEQIVLIGKTSPAARNRYVYYPDHLVRMPGPKPGGGTLSTILETLTTIFTEPIFKGTVMGILKEPAVETRSISDLRKDESVGDFISRRFGSKVADNLASAVYHGIYAGDIYKLSADTILGPQRLHEAQHESVIIGAMEMMQQKKKIIPADHLLAMFSVVGQRPMNHFDRLGVLVGPASVFTIKDGLAEIARAFERGFKKHSEKIEVVTDARINDIKREDNHDITISLKDGNNTRSQTFNRVISTAPPTEMARLIEAGSEHDSEKPIESISRLKAQNYAVNVMVVNLFYDDPNLVPYRGFGYLIPRNVPFEQNPERGLGVIFSSETSEHQDTAVGTKLTVMMGGHWWDGWTESDLPGPEKATEMAQSLLKRHLGIDATPVVTRARLQRDAIPQYTVNHLVKMGGLSDAIRKDFDRRLTLAGNWYGTHGVGVNDCVVQGYLAAAWGVDSIEGIKDFPVGMPTDLMDEQAGGIPTSTKRYLGQQAHRVQDK</sequence>
<dbReference type="GO" id="GO:0005743">
    <property type="term" value="C:mitochondrial inner membrane"/>
    <property type="evidence" value="ECO:0007669"/>
    <property type="project" value="UniProtKB-SubCell"/>
</dbReference>
<evidence type="ECO:0000256" key="7">
    <source>
        <dbReference type="ARBA" id="ARBA00023002"/>
    </source>
</evidence>
<protein>
    <recommendedName>
        <fullName evidence="4 11">Protoporphyrinogen oxidase</fullName>
        <ecNumber evidence="4 11">1.3.3.4</ecNumber>
    </recommendedName>
</protein>
<dbReference type="InterPro" id="IPR050464">
    <property type="entry name" value="Zeta_carotene_desat/Oxidored"/>
</dbReference>
<comment type="similarity">
    <text evidence="3 11">Belongs to the protoporphyrinogen/coproporphyrinogen oxidase family. Protoporphyrinogen oxidase subfamily.</text>
</comment>
<keyword evidence="9 11" id="KW-0627">Porphyrin biosynthesis</keyword>
<evidence type="ECO:0000256" key="1">
    <source>
        <dbReference type="ARBA" id="ARBA00002600"/>
    </source>
</evidence>
<dbReference type="InterPro" id="IPR036188">
    <property type="entry name" value="FAD/NAD-bd_sf"/>
</dbReference>
<evidence type="ECO:0000256" key="6">
    <source>
        <dbReference type="ARBA" id="ARBA00022827"/>
    </source>
</evidence>
<evidence type="ECO:0000256" key="8">
    <source>
        <dbReference type="ARBA" id="ARBA00023133"/>
    </source>
</evidence>
<dbReference type="STRING" id="441960.B6QA63"/>
<evidence type="ECO:0000256" key="11">
    <source>
        <dbReference type="RuleBase" id="RU367069"/>
    </source>
</evidence>
<gene>
    <name evidence="13" type="ORF">PMAA_073030</name>
</gene>
<dbReference type="EC" id="1.3.3.4" evidence="4 11"/>
<comment type="subcellular location">
    <subcellularLocation>
        <location evidence="11">Mitochondrion inner membrane</location>
    </subcellularLocation>
</comment>
<dbReference type="EMBL" id="DS995900">
    <property type="protein sequence ID" value="EEA26227.1"/>
    <property type="molecule type" value="Genomic_DNA"/>
</dbReference>
<dbReference type="GO" id="GO:0004729">
    <property type="term" value="F:oxygen-dependent protoporphyrinogen oxidase activity"/>
    <property type="evidence" value="ECO:0007669"/>
    <property type="project" value="UniProtKB-UniRule"/>
</dbReference>
<evidence type="ECO:0000313" key="13">
    <source>
        <dbReference type="EMBL" id="EEA26227.1"/>
    </source>
</evidence>
<dbReference type="Pfam" id="PF01593">
    <property type="entry name" value="Amino_oxidase"/>
    <property type="match status" value="1"/>
</dbReference>
<dbReference type="PANTHER" id="PTHR42923:SF3">
    <property type="entry name" value="PROTOPORPHYRINOGEN OXIDASE"/>
    <property type="match status" value="1"/>
</dbReference>
<dbReference type="NCBIfam" id="TIGR00562">
    <property type="entry name" value="proto_IX_ox"/>
    <property type="match status" value="1"/>
</dbReference>
<comment type="function">
    <text evidence="1 11">Catalyzes the 6-electron oxidation of protoporphyrinogen-IX to form protoporphyrin-IX.</text>
</comment>
<dbReference type="UniPathway" id="UPA00251">
    <property type="reaction ID" value="UER00324"/>
</dbReference>
<evidence type="ECO:0000256" key="9">
    <source>
        <dbReference type="ARBA" id="ARBA00023244"/>
    </source>
</evidence>
<keyword evidence="14" id="KW-1185">Reference proteome</keyword>
<keyword evidence="6 11" id="KW-0274">FAD</keyword>
<evidence type="ECO:0000256" key="10">
    <source>
        <dbReference type="ARBA" id="ARBA00047554"/>
    </source>
</evidence>
<evidence type="ECO:0000259" key="12">
    <source>
        <dbReference type="Pfam" id="PF01593"/>
    </source>
</evidence>
<comment type="pathway">
    <text evidence="2 11">Porphyrin-containing compound metabolism; protoporphyrin-IX biosynthesis; protoporphyrin-IX from protoporphyrinogen-IX: step 1/1.</text>
</comment>
<dbReference type="Proteomes" id="UP000001294">
    <property type="component" value="Unassembled WGS sequence"/>
</dbReference>